<dbReference type="CDD" id="cd05401">
    <property type="entry name" value="NT_GlnE_GlnD_like"/>
    <property type="match status" value="1"/>
</dbReference>
<dbReference type="Gene3D" id="2.60.120.10">
    <property type="entry name" value="Jelly Rolls"/>
    <property type="match status" value="1"/>
</dbReference>
<dbReference type="Pfam" id="PF03445">
    <property type="entry name" value="DUF294"/>
    <property type="match status" value="1"/>
</dbReference>
<dbReference type="InterPro" id="IPR018490">
    <property type="entry name" value="cNMP-bd_dom_sf"/>
</dbReference>
<dbReference type="InterPro" id="IPR046342">
    <property type="entry name" value="CBS_dom_sf"/>
</dbReference>
<dbReference type="SUPFAM" id="SSF54631">
    <property type="entry name" value="CBS-domain pair"/>
    <property type="match status" value="1"/>
</dbReference>
<keyword evidence="6" id="KW-1185">Reference proteome</keyword>
<dbReference type="Pfam" id="PF00027">
    <property type="entry name" value="cNMP_binding"/>
    <property type="match status" value="1"/>
</dbReference>
<protein>
    <submittedName>
        <fullName evidence="5">DUF294 nucleotidyltransferase-like domain-containing protein</fullName>
    </submittedName>
</protein>
<feature type="domain" description="CBS" evidence="4">
    <location>
        <begin position="238"/>
        <end position="298"/>
    </location>
</feature>
<keyword evidence="1 2" id="KW-0129">CBS domain</keyword>
<gene>
    <name evidence="5" type="ORF">VA613_00505</name>
</gene>
<dbReference type="RefSeq" id="WP_324779910.1">
    <property type="nucleotide sequence ID" value="NZ_CP141769.1"/>
</dbReference>
<dbReference type="SMART" id="SM00116">
    <property type="entry name" value="CBS"/>
    <property type="match status" value="2"/>
</dbReference>
<dbReference type="InterPro" id="IPR000644">
    <property type="entry name" value="CBS_dom"/>
</dbReference>
<dbReference type="PROSITE" id="PS51371">
    <property type="entry name" value="CBS"/>
    <property type="match status" value="2"/>
</dbReference>
<dbReference type="EMBL" id="CP141769">
    <property type="protein sequence ID" value="WRS39379.1"/>
    <property type="molecule type" value="Genomic_DNA"/>
</dbReference>
<evidence type="ECO:0000256" key="2">
    <source>
        <dbReference type="PROSITE-ProRule" id="PRU00703"/>
    </source>
</evidence>
<feature type="domain" description="CBS" evidence="4">
    <location>
        <begin position="173"/>
        <end position="230"/>
    </location>
</feature>
<dbReference type="PANTHER" id="PTHR43080:SF2">
    <property type="entry name" value="CBS DOMAIN-CONTAINING PROTEIN"/>
    <property type="match status" value="1"/>
</dbReference>
<evidence type="ECO:0000256" key="1">
    <source>
        <dbReference type="ARBA" id="ARBA00023122"/>
    </source>
</evidence>
<evidence type="ECO:0000313" key="5">
    <source>
        <dbReference type="EMBL" id="WRS39379.1"/>
    </source>
</evidence>
<dbReference type="InterPro" id="IPR051257">
    <property type="entry name" value="Diverse_CBS-Domain"/>
</dbReference>
<name>A0ABZ1CJJ5_9PROT</name>
<feature type="domain" description="Cyclic nucleotide-binding" evidence="3">
    <location>
        <begin position="24"/>
        <end position="129"/>
    </location>
</feature>
<dbReference type="PANTHER" id="PTHR43080">
    <property type="entry name" value="CBS DOMAIN-CONTAINING PROTEIN CBSX3, MITOCHONDRIAL"/>
    <property type="match status" value="1"/>
</dbReference>
<evidence type="ECO:0000313" key="6">
    <source>
        <dbReference type="Proteomes" id="UP001334732"/>
    </source>
</evidence>
<dbReference type="Gene3D" id="3.10.580.10">
    <property type="entry name" value="CBS-domain"/>
    <property type="match status" value="1"/>
</dbReference>
<dbReference type="CDD" id="cd00038">
    <property type="entry name" value="CAP_ED"/>
    <property type="match status" value="1"/>
</dbReference>
<dbReference type="Pfam" id="PF00571">
    <property type="entry name" value="CBS"/>
    <property type="match status" value="2"/>
</dbReference>
<dbReference type="PROSITE" id="PS50042">
    <property type="entry name" value="CNMP_BINDING_3"/>
    <property type="match status" value="1"/>
</dbReference>
<reference evidence="5 6" key="1">
    <citation type="submission" date="2023-12" db="EMBL/GenBank/DDBJ databases">
        <title>Thiobacillus sedimentum sp. nov., a chemolithoautotrophic sulfur-oxidizing bacterium isolated from freshwater sediment.</title>
        <authorList>
            <person name="Luo J."/>
            <person name="Dai C."/>
        </authorList>
    </citation>
    <scope>NUCLEOTIDE SEQUENCE [LARGE SCALE GENOMIC DNA]</scope>
    <source>
        <strain evidence="5 6">SCUT-2</strain>
    </source>
</reference>
<dbReference type="Proteomes" id="UP001334732">
    <property type="component" value="Chromosome"/>
</dbReference>
<proteinExistence type="predicted"/>
<evidence type="ECO:0000259" key="3">
    <source>
        <dbReference type="PROSITE" id="PS50042"/>
    </source>
</evidence>
<dbReference type="SUPFAM" id="SSF51206">
    <property type="entry name" value="cAMP-binding domain-like"/>
    <property type="match status" value="1"/>
</dbReference>
<dbReference type="InterPro" id="IPR014710">
    <property type="entry name" value="RmlC-like_jellyroll"/>
</dbReference>
<dbReference type="InterPro" id="IPR018821">
    <property type="entry name" value="DUF294_put_nucleoTrafse_sb-bd"/>
</dbReference>
<sequence length="630" mass="68235">MVQPLSSVTSLARATVEALRQHLPFSGMAEADLVWLVERLAVVYHAQGATLLDAGGPPPDALFIIKQGVVEGVAPGADATRLLQLTSGEMFPLGALLTGRAAVNRYVAASDTFCYRLAAADFQALLGRSRAFSDFCTRRIANLLQESQRAVQAEYALALDDETRFSRPVRSLVQRAPVTALRDTPLDEALAAMDAAHVGSVAVVDADDRPVGILTLKDVLRRVTLAKMPLGETVASVMTPAPATLEAAAPVADALLVMARQGVHHLPLVEAGRLVGVISEKDVFTLRRLSMEGITGAIARTENAALLPPLAQDIGALARNLLAQGMNAESLTAILSSLNDKLSQRVIELEARAAGLPDVEWCWLALGSEGRMEQTLATDQDNALIFRAATADQRAALLAFAERVNHRLAACGFPLCKGGIMASNPKWCQSVDGWRATFADWIHRGDAPALLHASVFFDFRPLYGASALSEELRSWLNTAARDNRPFLRHMAQNALANRPPLGLVRDFVVASGGAQPHTLDLKVNGITPFVDAARIFALYAGVGASGTVARLRGAARAWNLATDEVEAWIAGFHFIQLLRLRHQHEAQTRSESVDNRIDPERLNALDRRILKEAFRQARKLQAVMGRYFEF</sequence>
<dbReference type="InterPro" id="IPR005105">
    <property type="entry name" value="GlnD_Uridyltrans_N"/>
</dbReference>
<dbReference type="Pfam" id="PF10335">
    <property type="entry name" value="DUF294_C"/>
    <property type="match status" value="1"/>
</dbReference>
<dbReference type="SMART" id="SM00100">
    <property type="entry name" value="cNMP"/>
    <property type="match status" value="1"/>
</dbReference>
<accession>A0ABZ1CJJ5</accession>
<organism evidence="5 6">
    <name type="scientific">Thiobacillus sedimenti</name>
    <dbReference type="NCBI Taxonomy" id="3110231"/>
    <lineage>
        <taxon>Bacteria</taxon>
        <taxon>Pseudomonadati</taxon>
        <taxon>Pseudomonadota</taxon>
        <taxon>Betaproteobacteria</taxon>
        <taxon>Nitrosomonadales</taxon>
        <taxon>Thiobacillaceae</taxon>
        <taxon>Thiobacillus</taxon>
    </lineage>
</organism>
<dbReference type="InterPro" id="IPR000595">
    <property type="entry name" value="cNMP-bd_dom"/>
</dbReference>
<evidence type="ECO:0000259" key="4">
    <source>
        <dbReference type="PROSITE" id="PS51371"/>
    </source>
</evidence>